<comment type="caution">
    <text evidence="3">The sequence shown here is derived from an EMBL/GenBank/DDBJ whole genome shotgun (WGS) entry which is preliminary data.</text>
</comment>
<dbReference type="PANTHER" id="PTHR37783">
    <property type="entry name" value="MEMBRANE PROTEIN, PUTATIVE (AFU_ORTHOLOGUE AFUA_1G04315)-RELATED"/>
    <property type="match status" value="1"/>
</dbReference>
<dbReference type="Proteomes" id="UP001385951">
    <property type="component" value="Unassembled WGS sequence"/>
</dbReference>
<dbReference type="InterPro" id="IPR037119">
    <property type="entry name" value="Haem_oxidase_HugZ-like_sf"/>
</dbReference>
<keyword evidence="4" id="KW-1185">Reference proteome</keyword>
<dbReference type="Gene3D" id="3.20.180.10">
    <property type="entry name" value="PNP-oxidase-like"/>
    <property type="match status" value="1"/>
</dbReference>
<organism evidence="3 4">
    <name type="scientific">Cerrena zonata</name>
    <dbReference type="NCBI Taxonomy" id="2478898"/>
    <lineage>
        <taxon>Eukaryota</taxon>
        <taxon>Fungi</taxon>
        <taxon>Dikarya</taxon>
        <taxon>Basidiomycota</taxon>
        <taxon>Agaricomycotina</taxon>
        <taxon>Agaricomycetes</taxon>
        <taxon>Polyporales</taxon>
        <taxon>Cerrenaceae</taxon>
        <taxon>Cerrena</taxon>
    </lineage>
</organism>
<protein>
    <recommendedName>
        <fullName evidence="2">DUF2470 domain-containing protein</fullName>
    </recommendedName>
</protein>
<proteinExistence type="predicted"/>
<dbReference type="EMBL" id="JASBNA010000061">
    <property type="protein sequence ID" value="KAK7679311.1"/>
    <property type="molecule type" value="Genomic_DNA"/>
</dbReference>
<evidence type="ECO:0000259" key="2">
    <source>
        <dbReference type="Pfam" id="PF10615"/>
    </source>
</evidence>
<dbReference type="Pfam" id="PF10615">
    <property type="entry name" value="DUF2470"/>
    <property type="match status" value="1"/>
</dbReference>
<evidence type="ECO:0000313" key="3">
    <source>
        <dbReference type="EMBL" id="KAK7679311.1"/>
    </source>
</evidence>
<keyword evidence="1" id="KW-1133">Transmembrane helix</keyword>
<feature type="transmembrane region" description="Helical" evidence="1">
    <location>
        <begin position="108"/>
        <end position="127"/>
    </location>
</feature>
<keyword evidence="1" id="KW-0812">Transmembrane</keyword>
<evidence type="ECO:0000313" key="4">
    <source>
        <dbReference type="Proteomes" id="UP001385951"/>
    </source>
</evidence>
<gene>
    <name evidence="3" type="ORF">QCA50_017700</name>
</gene>
<dbReference type="AlphaFoldDB" id="A0AAW0FF87"/>
<evidence type="ECO:0000256" key="1">
    <source>
        <dbReference type="SAM" id="Phobius"/>
    </source>
</evidence>
<feature type="domain" description="DUF2470" evidence="2">
    <location>
        <begin position="1"/>
        <end position="82"/>
    </location>
</feature>
<dbReference type="InterPro" id="IPR019595">
    <property type="entry name" value="DUF2470"/>
</dbReference>
<name>A0AAW0FF87_9APHY</name>
<reference evidence="3 4" key="1">
    <citation type="submission" date="2022-09" db="EMBL/GenBank/DDBJ databases">
        <authorList>
            <person name="Palmer J.M."/>
        </authorList>
    </citation>
    <scope>NUCLEOTIDE SEQUENCE [LARGE SCALE GENOMIC DNA]</scope>
    <source>
        <strain evidence="3 4">DSM 7382</strain>
    </source>
</reference>
<sequence>MNGDHQLSVHDYVVVYGKVPASQIAEGSAKISDISEKDVTITYKSKAIGKTEVVSLNWNEVPEDQDIKVVAFGDIKSKLISMAKYAAKKQGYSHVQIKKVLTPGVDGWIIYLLSVIVLVGCIDPKLIRRTVEHDAIFSKILPYVPQFLANLYSWSERNFKLIAVITYVAHIFELGISSSQTKIGLLFFQQSF</sequence>
<accession>A0AAW0FF87</accession>
<keyword evidence="1" id="KW-0472">Membrane</keyword>
<dbReference type="PANTHER" id="PTHR37783:SF1">
    <property type="entry name" value="MEMBRANE PROTEIN, PUTATIVE (AFU_ORTHOLOGUE AFUA_1G04315)-RELATED"/>
    <property type="match status" value="1"/>
</dbReference>